<keyword evidence="6 11" id="KW-0732">Signal</keyword>
<keyword evidence="9" id="KW-0408">Iron</keyword>
<evidence type="ECO:0000313" key="14">
    <source>
        <dbReference type="Proteomes" id="UP000266272"/>
    </source>
</evidence>
<evidence type="ECO:0000256" key="2">
    <source>
        <dbReference type="ARBA" id="ARBA00004613"/>
    </source>
</evidence>
<evidence type="ECO:0000256" key="8">
    <source>
        <dbReference type="ARBA" id="ARBA00023288"/>
    </source>
</evidence>
<feature type="compositionally biased region" description="Basic and acidic residues" evidence="10">
    <location>
        <begin position="113"/>
        <end position="129"/>
    </location>
</feature>
<dbReference type="STRING" id="490622.A0A395NDW1"/>
<organism evidence="13 14">
    <name type="scientific">Trichoderma arundinaceum</name>
    <dbReference type="NCBI Taxonomy" id="490622"/>
    <lineage>
        <taxon>Eukaryota</taxon>
        <taxon>Fungi</taxon>
        <taxon>Dikarya</taxon>
        <taxon>Ascomycota</taxon>
        <taxon>Pezizomycotina</taxon>
        <taxon>Sordariomycetes</taxon>
        <taxon>Hypocreomycetidae</taxon>
        <taxon>Hypocreales</taxon>
        <taxon>Hypocreaceae</taxon>
        <taxon>Trichoderma</taxon>
    </lineage>
</organism>
<comment type="caution">
    <text evidence="9">Lacks conserved residue(s) required for the propagation of feature annotation.</text>
</comment>
<evidence type="ECO:0000256" key="11">
    <source>
        <dbReference type="SAM" id="SignalP"/>
    </source>
</evidence>
<keyword evidence="5" id="KW-0325">Glycoprotein</keyword>
<dbReference type="OrthoDB" id="3767534at2759"/>
<dbReference type="Pfam" id="PF05730">
    <property type="entry name" value="CFEM"/>
    <property type="match status" value="1"/>
</dbReference>
<dbReference type="PROSITE" id="PS52012">
    <property type="entry name" value="CFEM"/>
    <property type="match status" value="1"/>
</dbReference>
<evidence type="ECO:0000256" key="4">
    <source>
        <dbReference type="ARBA" id="ARBA00022525"/>
    </source>
</evidence>
<feature type="domain" description="CFEM" evidence="12">
    <location>
        <begin position="22"/>
        <end position="137"/>
    </location>
</feature>
<dbReference type="GO" id="GO:0005576">
    <property type="term" value="C:extracellular region"/>
    <property type="evidence" value="ECO:0007669"/>
    <property type="project" value="UniProtKB-SubCell"/>
</dbReference>
<dbReference type="Proteomes" id="UP000266272">
    <property type="component" value="Unassembled WGS sequence"/>
</dbReference>
<protein>
    <submittedName>
        <fullName evidence="13">Extracellular membrane, cfem domain-containing</fullName>
    </submittedName>
</protein>
<proteinExistence type="inferred from homology"/>
<reference evidence="13 14" key="1">
    <citation type="journal article" date="2018" name="PLoS Pathog.">
        <title>Evolution of structural diversity of trichothecenes, a family of toxins produced by plant pathogenic and entomopathogenic fungi.</title>
        <authorList>
            <person name="Proctor R.H."/>
            <person name="McCormick S.P."/>
            <person name="Kim H.S."/>
            <person name="Cardoza R.E."/>
            <person name="Stanley A.M."/>
            <person name="Lindo L."/>
            <person name="Kelly A."/>
            <person name="Brown D.W."/>
            <person name="Lee T."/>
            <person name="Vaughan M.M."/>
            <person name="Alexander N.J."/>
            <person name="Busman M."/>
            <person name="Gutierrez S."/>
        </authorList>
    </citation>
    <scope>NUCLEOTIDE SEQUENCE [LARGE SCALE GENOMIC DNA]</scope>
    <source>
        <strain evidence="13 14">IBT 40837</strain>
    </source>
</reference>
<keyword evidence="4" id="KW-0964">Secreted</keyword>
<dbReference type="SMART" id="SM00747">
    <property type="entry name" value="CFEM"/>
    <property type="match status" value="1"/>
</dbReference>
<feature type="signal peptide" evidence="11">
    <location>
        <begin position="1"/>
        <end position="19"/>
    </location>
</feature>
<keyword evidence="9" id="KW-0349">Heme</keyword>
<dbReference type="InterPro" id="IPR008427">
    <property type="entry name" value="Extracellular_membr_CFEM_dom"/>
</dbReference>
<evidence type="ECO:0000256" key="10">
    <source>
        <dbReference type="SAM" id="MobiDB-lite"/>
    </source>
</evidence>
<feature type="chain" id="PRO_5017331829" evidence="11">
    <location>
        <begin position="20"/>
        <end position="169"/>
    </location>
</feature>
<feature type="binding site" description="axial binding residue" evidence="9">
    <location>
        <position position="70"/>
    </location>
    <ligand>
        <name>heme</name>
        <dbReference type="ChEBI" id="CHEBI:30413"/>
    </ligand>
    <ligandPart>
        <name>Fe</name>
        <dbReference type="ChEBI" id="CHEBI:18248"/>
    </ligandPart>
</feature>
<evidence type="ECO:0000313" key="13">
    <source>
        <dbReference type="EMBL" id="RFU74302.1"/>
    </source>
</evidence>
<keyword evidence="7 9" id="KW-1015">Disulfide bond</keyword>
<feature type="disulfide bond" evidence="9">
    <location>
        <begin position="66"/>
        <end position="73"/>
    </location>
</feature>
<comment type="caution">
    <text evidence="13">The sequence shown here is derived from an EMBL/GenBank/DDBJ whole genome shotgun (WGS) entry which is preliminary data.</text>
</comment>
<comment type="similarity">
    <text evidence="3">Belongs to the RBT5 family.</text>
</comment>
<evidence type="ECO:0000256" key="3">
    <source>
        <dbReference type="ARBA" id="ARBA00010031"/>
    </source>
</evidence>
<gene>
    <name evidence="13" type="ORF">TARUN_7929</name>
</gene>
<feature type="compositionally biased region" description="Acidic residues" evidence="10">
    <location>
        <begin position="130"/>
        <end position="169"/>
    </location>
</feature>
<accession>A0A395NDW1</accession>
<evidence type="ECO:0000256" key="7">
    <source>
        <dbReference type="ARBA" id="ARBA00023157"/>
    </source>
</evidence>
<evidence type="ECO:0000256" key="1">
    <source>
        <dbReference type="ARBA" id="ARBA00004589"/>
    </source>
</evidence>
<dbReference type="EMBL" id="PXOA01000550">
    <property type="protein sequence ID" value="RFU74302.1"/>
    <property type="molecule type" value="Genomic_DNA"/>
</dbReference>
<evidence type="ECO:0000256" key="6">
    <source>
        <dbReference type="ARBA" id="ARBA00022729"/>
    </source>
</evidence>
<dbReference type="GO" id="GO:0046872">
    <property type="term" value="F:metal ion binding"/>
    <property type="evidence" value="ECO:0007669"/>
    <property type="project" value="UniProtKB-UniRule"/>
</dbReference>
<keyword evidence="5" id="KW-0472">Membrane</keyword>
<evidence type="ECO:0000256" key="9">
    <source>
        <dbReference type="PROSITE-ProRule" id="PRU01356"/>
    </source>
</evidence>
<keyword evidence="8" id="KW-0449">Lipoprotein</keyword>
<dbReference type="AlphaFoldDB" id="A0A395NDW1"/>
<evidence type="ECO:0000256" key="5">
    <source>
        <dbReference type="ARBA" id="ARBA00022622"/>
    </source>
</evidence>
<comment type="subcellular location">
    <subcellularLocation>
        <location evidence="1">Membrane</location>
        <topology evidence="1">Lipid-anchor</topology>
        <topology evidence="1">GPI-anchor</topology>
    </subcellularLocation>
    <subcellularLocation>
        <location evidence="2">Secreted</location>
    </subcellularLocation>
</comment>
<keyword evidence="5" id="KW-0336">GPI-anchor</keyword>
<keyword evidence="9" id="KW-0479">Metal-binding</keyword>
<dbReference type="GO" id="GO:0098552">
    <property type="term" value="C:side of membrane"/>
    <property type="evidence" value="ECO:0007669"/>
    <property type="project" value="UniProtKB-KW"/>
</dbReference>
<keyword evidence="14" id="KW-1185">Reference proteome</keyword>
<sequence length="169" mass="18858">MKTYLILAMGSAMMASTSALVTPTRTYPSVNLTFNANKTDAARKEPGVPTCAVPCIESAISKTTECEVTDFACACKFQGRINGAASSCVVDSCGLRNALKKVVPAVRKLCKEQAQKEKDAKKGEKWTREEEVEEEEEEEQDEELDEEDEDDEEEEEEEEEDDDEEKNEE</sequence>
<evidence type="ECO:0000259" key="12">
    <source>
        <dbReference type="PROSITE" id="PS52012"/>
    </source>
</evidence>
<name>A0A395NDW1_TRIAR</name>
<feature type="region of interest" description="Disordered" evidence="10">
    <location>
        <begin position="113"/>
        <end position="169"/>
    </location>
</feature>